<evidence type="ECO:0008006" key="4">
    <source>
        <dbReference type="Google" id="ProtNLM"/>
    </source>
</evidence>
<dbReference type="EMBL" id="PIPU01000005">
    <property type="protein sequence ID" value="RUO47119.1"/>
    <property type="molecule type" value="Genomic_DNA"/>
</dbReference>
<gene>
    <name evidence="2" type="ORF">CWE24_10395</name>
</gene>
<comment type="caution">
    <text evidence="2">The sequence shown here is derived from an EMBL/GenBank/DDBJ whole genome shotgun (WGS) entry which is preliminary data.</text>
</comment>
<feature type="signal peptide" evidence="1">
    <location>
        <begin position="1"/>
        <end position="18"/>
    </location>
</feature>
<proteinExistence type="predicted"/>
<dbReference type="AlphaFoldDB" id="A0A432XEE1"/>
<accession>A0A432XEE1</accession>
<evidence type="ECO:0000256" key="1">
    <source>
        <dbReference type="SAM" id="SignalP"/>
    </source>
</evidence>
<dbReference type="Proteomes" id="UP000286985">
    <property type="component" value="Unassembled WGS sequence"/>
</dbReference>
<evidence type="ECO:0000313" key="3">
    <source>
        <dbReference type="Proteomes" id="UP000286985"/>
    </source>
</evidence>
<protein>
    <recommendedName>
        <fullName evidence="4">ABC transporter substrate-binding protein</fullName>
    </recommendedName>
</protein>
<sequence length="278" mass="31338">MMSLVGMLLMCTAGSALATADSLKPNRPADDYILWSANVAPPFHIIDGELAHQGVCDVLVDSFKRAMPNTQHQVEYLPQARIGMLWENEQNLCYPCMIHRPANDQQLIIYSEPTHDYPSHGIITRPALADTLTKKYGDPVDLELMLADRSYRFVQPIGRMYGQLQSLLEQYVLDTSLHLDLTSDNANTAMLSMILRERIDFTIDYPMIKAYYEQTEGGNLAFLPIAQLAGERIKGAVACTRNDWGSEVIQRINSAIPQVQQDPAFQQTLKQWLEPIQP</sequence>
<dbReference type="STRING" id="519452.SAMN04488139_1903"/>
<feature type="chain" id="PRO_5019244864" description="ABC transporter substrate-binding protein" evidence="1">
    <location>
        <begin position="19"/>
        <end position="278"/>
    </location>
</feature>
<keyword evidence="3" id="KW-1185">Reference proteome</keyword>
<dbReference type="SUPFAM" id="SSF53850">
    <property type="entry name" value="Periplasmic binding protein-like II"/>
    <property type="match status" value="1"/>
</dbReference>
<reference evidence="3" key="1">
    <citation type="journal article" date="2018" name="Front. Microbiol.">
        <title>Genome-Based Analysis Reveals the Taxonomy and Diversity of the Family Idiomarinaceae.</title>
        <authorList>
            <person name="Liu Y."/>
            <person name="Lai Q."/>
            <person name="Shao Z."/>
        </authorList>
    </citation>
    <scope>NUCLEOTIDE SEQUENCE [LARGE SCALE GENOMIC DNA]</scope>
    <source>
        <strain evidence="3">908033</strain>
    </source>
</reference>
<evidence type="ECO:0000313" key="2">
    <source>
        <dbReference type="EMBL" id="RUO47119.1"/>
    </source>
</evidence>
<organism evidence="2 3">
    <name type="scientific">Pseudidiomarina donghaiensis</name>
    <dbReference type="NCBI Taxonomy" id="519452"/>
    <lineage>
        <taxon>Bacteria</taxon>
        <taxon>Pseudomonadati</taxon>
        <taxon>Pseudomonadota</taxon>
        <taxon>Gammaproteobacteria</taxon>
        <taxon>Alteromonadales</taxon>
        <taxon>Idiomarinaceae</taxon>
        <taxon>Pseudidiomarina</taxon>
    </lineage>
</organism>
<name>A0A432XEE1_9GAMM</name>
<keyword evidence="1" id="KW-0732">Signal</keyword>